<dbReference type="InterPro" id="IPR002893">
    <property type="entry name" value="Znf_MYND"/>
</dbReference>
<protein>
    <recommendedName>
        <fullName evidence="10">MYND-type domain-containing protein</fullName>
    </recommendedName>
</protein>
<dbReference type="Pfam" id="PF08238">
    <property type="entry name" value="Sel1"/>
    <property type="match status" value="2"/>
</dbReference>
<evidence type="ECO:0000256" key="5">
    <source>
        <dbReference type="PROSITE-ProRule" id="PRU00134"/>
    </source>
</evidence>
<evidence type="ECO:0000259" key="7">
    <source>
        <dbReference type="PROSITE" id="PS50865"/>
    </source>
</evidence>
<keyword evidence="9" id="KW-1185">Reference proteome</keyword>
<dbReference type="PANTHER" id="PTHR11102:SF160">
    <property type="entry name" value="ERAD-ASSOCIATED E3 UBIQUITIN-PROTEIN LIGASE COMPONENT HRD3"/>
    <property type="match status" value="1"/>
</dbReference>
<dbReference type="InterPro" id="IPR001841">
    <property type="entry name" value="Znf_RING"/>
</dbReference>
<feature type="domain" description="MYND-type" evidence="7">
    <location>
        <begin position="5"/>
        <end position="43"/>
    </location>
</feature>
<dbReference type="SUPFAM" id="SSF144232">
    <property type="entry name" value="HIT/MYND zinc finger-like"/>
    <property type="match status" value="1"/>
</dbReference>
<keyword evidence="1" id="KW-0479">Metal-binding</keyword>
<evidence type="ECO:0000259" key="6">
    <source>
        <dbReference type="PROSITE" id="PS50089"/>
    </source>
</evidence>
<dbReference type="PROSITE" id="PS01360">
    <property type="entry name" value="ZF_MYND_1"/>
    <property type="match status" value="1"/>
</dbReference>
<keyword evidence="3" id="KW-0862">Zinc</keyword>
<evidence type="ECO:0000256" key="2">
    <source>
        <dbReference type="ARBA" id="ARBA00022771"/>
    </source>
</evidence>
<sequence>MMLTCAACGKDGNGLKTCAGCKSVKYCSADCQKEHRPRHKKECKQRAAALHQESLFKQPSPREECPICCLPLPFKNKEAKFQACCGKLLCAGCICAVHATDERSLCPFCRAPETGPSGFLKRLLKRVEADDPIAMFNLGNTTLHGMMSVPKDAKKAAGLFLRSGDLGYAPAYLNLANCYKTGKGVEKDIKKEIHYTELACIGGDILARIKLGEDAWNIGKKQDAIKHFMIGARMGHDNSLSALKVIFSHGDLPKSDFEMVLRAHKEASDEMKSEQRTAAASNTIYL</sequence>
<evidence type="ECO:0000313" key="8">
    <source>
        <dbReference type="EMBL" id="KAK1746167.1"/>
    </source>
</evidence>
<dbReference type="Pfam" id="PF01753">
    <property type="entry name" value="zf-MYND"/>
    <property type="match status" value="1"/>
</dbReference>
<gene>
    <name evidence="8" type="ORF">QTG54_002774</name>
</gene>
<dbReference type="InterPro" id="IPR011990">
    <property type="entry name" value="TPR-like_helical_dom_sf"/>
</dbReference>
<feature type="domain" description="RING-type" evidence="6">
    <location>
        <begin position="65"/>
        <end position="110"/>
    </location>
</feature>
<evidence type="ECO:0000256" key="3">
    <source>
        <dbReference type="ARBA" id="ARBA00022833"/>
    </source>
</evidence>
<proteinExistence type="inferred from homology"/>
<dbReference type="Gene3D" id="6.10.140.2220">
    <property type="match status" value="1"/>
</dbReference>
<dbReference type="Gene3D" id="1.25.40.10">
    <property type="entry name" value="Tetratricopeptide repeat domain"/>
    <property type="match status" value="1"/>
</dbReference>
<evidence type="ECO:0000256" key="1">
    <source>
        <dbReference type="ARBA" id="ARBA00022723"/>
    </source>
</evidence>
<dbReference type="InterPro" id="IPR006597">
    <property type="entry name" value="Sel1-like"/>
</dbReference>
<comment type="caution">
    <text evidence="8">The sequence shown here is derived from an EMBL/GenBank/DDBJ whole genome shotgun (WGS) entry which is preliminary data.</text>
</comment>
<dbReference type="Proteomes" id="UP001224775">
    <property type="component" value="Unassembled WGS sequence"/>
</dbReference>
<dbReference type="SUPFAM" id="SSF81901">
    <property type="entry name" value="HCP-like"/>
    <property type="match status" value="1"/>
</dbReference>
<dbReference type="InterPro" id="IPR050767">
    <property type="entry name" value="Sel1_AlgK"/>
</dbReference>
<dbReference type="EMBL" id="JATAAI010000004">
    <property type="protein sequence ID" value="KAK1746167.1"/>
    <property type="molecule type" value="Genomic_DNA"/>
</dbReference>
<dbReference type="PANTHER" id="PTHR11102">
    <property type="entry name" value="SEL-1-LIKE PROTEIN"/>
    <property type="match status" value="1"/>
</dbReference>
<accession>A0AAD8YIZ4</accession>
<dbReference type="AlphaFoldDB" id="A0AAD8YIZ4"/>
<evidence type="ECO:0000313" key="9">
    <source>
        <dbReference type="Proteomes" id="UP001224775"/>
    </source>
</evidence>
<dbReference type="PROSITE" id="PS50089">
    <property type="entry name" value="ZF_RING_2"/>
    <property type="match status" value="1"/>
</dbReference>
<dbReference type="GO" id="GO:0008270">
    <property type="term" value="F:zinc ion binding"/>
    <property type="evidence" value="ECO:0007669"/>
    <property type="project" value="UniProtKB-KW"/>
</dbReference>
<reference evidence="8" key="1">
    <citation type="submission" date="2023-06" db="EMBL/GenBank/DDBJ databases">
        <title>Survivors Of The Sea: Transcriptome response of Skeletonema marinoi to long-term dormancy.</title>
        <authorList>
            <person name="Pinder M.I.M."/>
            <person name="Kourtchenko O."/>
            <person name="Robertson E.K."/>
            <person name="Larsson T."/>
            <person name="Maumus F."/>
            <person name="Osuna-Cruz C.M."/>
            <person name="Vancaester E."/>
            <person name="Stenow R."/>
            <person name="Vandepoele K."/>
            <person name="Ploug H."/>
            <person name="Bruchert V."/>
            <person name="Godhe A."/>
            <person name="Topel M."/>
        </authorList>
    </citation>
    <scope>NUCLEOTIDE SEQUENCE</scope>
    <source>
        <strain evidence="8">R05AC</strain>
    </source>
</reference>
<evidence type="ECO:0000256" key="4">
    <source>
        <dbReference type="ARBA" id="ARBA00038101"/>
    </source>
</evidence>
<organism evidence="8 9">
    <name type="scientific">Skeletonema marinoi</name>
    <dbReference type="NCBI Taxonomy" id="267567"/>
    <lineage>
        <taxon>Eukaryota</taxon>
        <taxon>Sar</taxon>
        <taxon>Stramenopiles</taxon>
        <taxon>Ochrophyta</taxon>
        <taxon>Bacillariophyta</taxon>
        <taxon>Coscinodiscophyceae</taxon>
        <taxon>Thalassiosirophycidae</taxon>
        <taxon>Thalassiosirales</taxon>
        <taxon>Skeletonemataceae</taxon>
        <taxon>Skeletonema</taxon>
        <taxon>Skeletonema marinoi-dohrnii complex</taxon>
    </lineage>
</organism>
<keyword evidence="2 5" id="KW-0863">Zinc-finger</keyword>
<comment type="similarity">
    <text evidence="4">Belongs to the sel-1 family.</text>
</comment>
<dbReference type="PROSITE" id="PS50865">
    <property type="entry name" value="ZF_MYND_2"/>
    <property type="match status" value="1"/>
</dbReference>
<dbReference type="SMART" id="SM00671">
    <property type="entry name" value="SEL1"/>
    <property type="match status" value="2"/>
</dbReference>
<evidence type="ECO:0008006" key="10">
    <source>
        <dbReference type="Google" id="ProtNLM"/>
    </source>
</evidence>
<name>A0AAD8YIZ4_9STRA</name>